<evidence type="ECO:0000256" key="2">
    <source>
        <dbReference type="ARBA" id="ARBA00012438"/>
    </source>
</evidence>
<dbReference type="EMBL" id="JABBJJ010000023">
    <property type="protein sequence ID" value="NMO14665.1"/>
    <property type="molecule type" value="Genomic_DNA"/>
</dbReference>
<dbReference type="PANTHER" id="PTHR43547:SF2">
    <property type="entry name" value="HYBRID SIGNAL TRANSDUCTION HISTIDINE KINASE C"/>
    <property type="match status" value="1"/>
</dbReference>
<organism evidence="11 12">
    <name type="scientific">Pyxidicoccus fallax</name>
    <dbReference type="NCBI Taxonomy" id="394095"/>
    <lineage>
        <taxon>Bacteria</taxon>
        <taxon>Pseudomonadati</taxon>
        <taxon>Myxococcota</taxon>
        <taxon>Myxococcia</taxon>
        <taxon>Myxococcales</taxon>
        <taxon>Cystobacterineae</taxon>
        <taxon>Myxococcaceae</taxon>
        <taxon>Pyxidicoccus</taxon>
    </lineage>
</organism>
<keyword evidence="12" id="KW-1185">Reference proteome</keyword>
<dbReference type="CDD" id="cd00082">
    <property type="entry name" value="HisKA"/>
    <property type="match status" value="1"/>
</dbReference>
<evidence type="ECO:0000256" key="6">
    <source>
        <dbReference type="SAM" id="Coils"/>
    </source>
</evidence>
<dbReference type="InterPro" id="IPR003661">
    <property type="entry name" value="HisK_dim/P_dom"/>
</dbReference>
<dbReference type="InterPro" id="IPR036890">
    <property type="entry name" value="HATPase_C_sf"/>
</dbReference>
<dbReference type="FunFam" id="3.30.565.10:FF:000006">
    <property type="entry name" value="Sensor histidine kinase WalK"/>
    <property type="match status" value="1"/>
</dbReference>
<dbReference type="Pfam" id="PF00512">
    <property type="entry name" value="HisKA"/>
    <property type="match status" value="1"/>
</dbReference>
<keyword evidence="4" id="KW-0808">Transferase</keyword>
<dbReference type="SUPFAM" id="SSF55874">
    <property type="entry name" value="ATPase domain of HSP90 chaperone/DNA topoisomerase II/histidine kinase"/>
    <property type="match status" value="1"/>
</dbReference>
<dbReference type="Gene3D" id="3.30.565.10">
    <property type="entry name" value="Histidine kinase-like ATPase, C-terminal domain"/>
    <property type="match status" value="1"/>
</dbReference>
<dbReference type="EC" id="2.7.13.3" evidence="2"/>
<dbReference type="PROSITE" id="PS50113">
    <property type="entry name" value="PAC"/>
    <property type="match status" value="1"/>
</dbReference>
<dbReference type="AlphaFoldDB" id="A0A848LCX9"/>
<feature type="coiled-coil region" evidence="6">
    <location>
        <begin position="156"/>
        <end position="183"/>
    </location>
</feature>
<evidence type="ECO:0000256" key="1">
    <source>
        <dbReference type="ARBA" id="ARBA00000085"/>
    </source>
</evidence>
<dbReference type="GO" id="GO:0000155">
    <property type="term" value="F:phosphorelay sensor kinase activity"/>
    <property type="evidence" value="ECO:0007669"/>
    <property type="project" value="InterPro"/>
</dbReference>
<dbReference type="InterPro" id="IPR035965">
    <property type="entry name" value="PAS-like_dom_sf"/>
</dbReference>
<feature type="coiled-coil region" evidence="6">
    <location>
        <begin position="302"/>
        <end position="329"/>
    </location>
</feature>
<dbReference type="InterPro" id="IPR005467">
    <property type="entry name" value="His_kinase_dom"/>
</dbReference>
<dbReference type="CDD" id="cd00075">
    <property type="entry name" value="HATPase"/>
    <property type="match status" value="1"/>
</dbReference>
<dbReference type="Proteomes" id="UP000518300">
    <property type="component" value="Unassembled WGS sequence"/>
</dbReference>
<comment type="catalytic activity">
    <reaction evidence="1">
        <text>ATP + protein L-histidine = ADP + protein N-phospho-L-histidine.</text>
        <dbReference type="EC" id="2.7.13.3"/>
    </reaction>
</comment>
<feature type="domain" description="Histidine kinase" evidence="8">
    <location>
        <begin position="518"/>
        <end position="735"/>
    </location>
</feature>
<dbReference type="Gene3D" id="1.10.287.130">
    <property type="match status" value="1"/>
</dbReference>
<evidence type="ECO:0000256" key="5">
    <source>
        <dbReference type="ARBA" id="ARBA00022777"/>
    </source>
</evidence>
<evidence type="ECO:0000256" key="4">
    <source>
        <dbReference type="ARBA" id="ARBA00022679"/>
    </source>
</evidence>
<keyword evidence="5" id="KW-0418">Kinase</keyword>
<dbReference type="InterPro" id="IPR000014">
    <property type="entry name" value="PAS"/>
</dbReference>
<dbReference type="Pfam" id="PF13185">
    <property type="entry name" value="GAF_2"/>
    <property type="match status" value="1"/>
</dbReference>
<dbReference type="Gene3D" id="3.30.450.40">
    <property type="match status" value="1"/>
</dbReference>
<dbReference type="PRINTS" id="PR00344">
    <property type="entry name" value="BCTRLSENSOR"/>
</dbReference>
<dbReference type="SUPFAM" id="SSF55785">
    <property type="entry name" value="PYP-like sensor domain (PAS domain)"/>
    <property type="match status" value="1"/>
</dbReference>
<dbReference type="SUPFAM" id="SSF55781">
    <property type="entry name" value="GAF domain-like"/>
    <property type="match status" value="1"/>
</dbReference>
<dbReference type="SMART" id="SM00388">
    <property type="entry name" value="HisKA"/>
    <property type="match status" value="1"/>
</dbReference>
<dbReference type="InterPro" id="IPR004358">
    <property type="entry name" value="Sig_transdc_His_kin-like_C"/>
</dbReference>
<evidence type="ECO:0000313" key="12">
    <source>
        <dbReference type="Proteomes" id="UP000518300"/>
    </source>
</evidence>
<name>A0A848LCX9_9BACT</name>
<dbReference type="CDD" id="cd00130">
    <property type="entry name" value="PAS"/>
    <property type="match status" value="1"/>
</dbReference>
<dbReference type="InterPro" id="IPR000700">
    <property type="entry name" value="PAS-assoc_C"/>
</dbReference>
<gene>
    <name evidence="11" type="ORF">HG543_07310</name>
</gene>
<evidence type="ECO:0000259" key="8">
    <source>
        <dbReference type="PROSITE" id="PS50109"/>
    </source>
</evidence>
<reference evidence="11 12" key="1">
    <citation type="submission" date="2020-04" db="EMBL/GenBank/DDBJ databases">
        <title>Draft genome of Pyxidicoccus fallax type strain.</title>
        <authorList>
            <person name="Whitworth D.E."/>
        </authorList>
    </citation>
    <scope>NUCLEOTIDE SEQUENCE [LARGE SCALE GENOMIC DNA]</scope>
    <source>
        <strain evidence="11 12">DSM 14698</strain>
    </source>
</reference>
<evidence type="ECO:0000313" key="11">
    <source>
        <dbReference type="EMBL" id="NMO14665.1"/>
    </source>
</evidence>
<dbReference type="Pfam" id="PF08447">
    <property type="entry name" value="PAS_3"/>
    <property type="match status" value="1"/>
</dbReference>
<sequence>MAMEPAAPVLEDSLDDEEEAPRSPATSPTLEEALFRLADAARCLARAHQATVTLSSSVAGRRGACTTSLSRSYETWGGYTVPMGPCAVRRPGRESPWPEQGSGAPPAAREGRTSRPKGWLSVPFLGGEGQLHLFDAMSGEDFSPEDEAAIGGLAGLADLALETVRLREENAALRRKVRQGEQRFQALVVATKHVVWMTDGQGGIDRPCPTWENFTGQSREQYSGWGWVSAVHPDDQARVADALRQTYLSRPSQLSRGTYECEYRLRRRDGTYLTTLARAVPIFNEDGTPREWVGINTDLSAGQSTEAELERLLREEQAARTQAEAAEQRAAFLAEASRVLASSSLDPKATLSALAWLAVPALADWCFVDVVDDSGAVQRMSVAHADAADEALAREVRDFPPGPDGCRHPTTCVVRRAESLLVDEVSDAWLRKVAVDDRHYDVMKAVGFHCIMSVPLLARGRALGALTFLAVRPSRRYTQADLTTAQDLARRAALLLDNAILYREARQSVLLRDEFLSIASHELKTPLTPLQLRLQSLRRETQKGLPAIPTPVVASQLEVVQRQVAKLSALVNGLLDVSRISSGRLTLDREPLDLAELARDVVSRFSVTATQAGCAVSLITQDDMRGSWDRLRVDQVLTNLLTNALKYGAGKPVVLRLSGDEAHVRIAVEDSGIGIAPEHLTRIFERFGRAVSERHYGGLGLGLYITRQIVESHGGEVHVHSTPGQGSRFEVVLPR</sequence>
<dbReference type="PANTHER" id="PTHR43547">
    <property type="entry name" value="TWO-COMPONENT HISTIDINE KINASE"/>
    <property type="match status" value="1"/>
</dbReference>
<dbReference type="Gene3D" id="3.30.450.20">
    <property type="entry name" value="PAS domain"/>
    <property type="match status" value="1"/>
</dbReference>
<dbReference type="InterPro" id="IPR001610">
    <property type="entry name" value="PAC"/>
</dbReference>
<evidence type="ECO:0000259" key="9">
    <source>
        <dbReference type="PROSITE" id="PS50112"/>
    </source>
</evidence>
<dbReference type="PROSITE" id="PS50109">
    <property type="entry name" value="HIS_KIN"/>
    <property type="match status" value="1"/>
</dbReference>
<dbReference type="SMART" id="SM00387">
    <property type="entry name" value="HATPase_c"/>
    <property type="match status" value="1"/>
</dbReference>
<dbReference type="InterPro" id="IPR036097">
    <property type="entry name" value="HisK_dim/P_sf"/>
</dbReference>
<evidence type="ECO:0000256" key="7">
    <source>
        <dbReference type="SAM" id="MobiDB-lite"/>
    </source>
</evidence>
<dbReference type="InterPro" id="IPR003018">
    <property type="entry name" value="GAF"/>
</dbReference>
<proteinExistence type="predicted"/>
<feature type="domain" description="PAS" evidence="9">
    <location>
        <begin position="180"/>
        <end position="250"/>
    </location>
</feature>
<keyword evidence="6" id="KW-0175">Coiled coil</keyword>
<dbReference type="PROSITE" id="PS50112">
    <property type="entry name" value="PAS"/>
    <property type="match status" value="1"/>
</dbReference>
<evidence type="ECO:0000256" key="3">
    <source>
        <dbReference type="ARBA" id="ARBA00022553"/>
    </source>
</evidence>
<protein>
    <recommendedName>
        <fullName evidence="2">histidine kinase</fullName>
        <ecNumber evidence="2">2.7.13.3</ecNumber>
    </recommendedName>
</protein>
<dbReference type="RefSeq" id="WP_169343963.1">
    <property type="nucleotide sequence ID" value="NZ_JABBJJ010000023.1"/>
</dbReference>
<evidence type="ECO:0000259" key="10">
    <source>
        <dbReference type="PROSITE" id="PS50113"/>
    </source>
</evidence>
<feature type="region of interest" description="Disordered" evidence="7">
    <location>
        <begin position="90"/>
        <end position="119"/>
    </location>
</feature>
<dbReference type="InterPro" id="IPR013655">
    <property type="entry name" value="PAS_fold_3"/>
</dbReference>
<dbReference type="SMART" id="SM00091">
    <property type="entry name" value="PAS"/>
    <property type="match status" value="1"/>
</dbReference>
<accession>A0A848LCX9</accession>
<feature type="region of interest" description="Disordered" evidence="7">
    <location>
        <begin position="1"/>
        <end position="29"/>
    </location>
</feature>
<dbReference type="NCBIfam" id="TIGR00229">
    <property type="entry name" value="sensory_box"/>
    <property type="match status" value="1"/>
</dbReference>
<dbReference type="SUPFAM" id="SSF47384">
    <property type="entry name" value="Homodimeric domain of signal transducing histidine kinase"/>
    <property type="match status" value="1"/>
</dbReference>
<dbReference type="SMART" id="SM00086">
    <property type="entry name" value="PAC"/>
    <property type="match status" value="1"/>
</dbReference>
<dbReference type="InterPro" id="IPR029016">
    <property type="entry name" value="GAF-like_dom_sf"/>
</dbReference>
<keyword evidence="3" id="KW-0597">Phosphoprotein</keyword>
<dbReference type="Pfam" id="PF02518">
    <property type="entry name" value="HATPase_c"/>
    <property type="match status" value="1"/>
</dbReference>
<comment type="caution">
    <text evidence="11">The sequence shown here is derived from an EMBL/GenBank/DDBJ whole genome shotgun (WGS) entry which is preliminary data.</text>
</comment>
<dbReference type="InterPro" id="IPR003594">
    <property type="entry name" value="HATPase_dom"/>
</dbReference>
<feature type="domain" description="PAC" evidence="10">
    <location>
        <begin position="259"/>
        <end position="311"/>
    </location>
</feature>